<sequence>MDTRGKTNAEFRNEVNEALARHESSFDQVNATLQAVLTELQALREAFEELSHQVDGLPEPFLISCFIAGLRGDIRLDVKIKQPRMLASAIGVARLIEERNLLQKKTTTPSCIPMTATLQKGPNPSTGILGPNPTQRSNNSLNPSSLPVHRITNQEARERREKGLCYYCDEKYFQGH</sequence>
<evidence type="ECO:0008006" key="5">
    <source>
        <dbReference type="Google" id="ProtNLM"/>
    </source>
</evidence>
<accession>A0ABY9D771</accession>
<evidence type="ECO:0000256" key="1">
    <source>
        <dbReference type="SAM" id="Coils"/>
    </source>
</evidence>
<dbReference type="EMBL" id="CP126661">
    <property type="protein sequence ID" value="WKA03393.1"/>
    <property type="molecule type" value="Genomic_DNA"/>
</dbReference>
<organism evidence="3 4">
    <name type="scientific">Vitis vinifera</name>
    <name type="common">Grape</name>
    <dbReference type="NCBI Taxonomy" id="29760"/>
    <lineage>
        <taxon>Eukaryota</taxon>
        <taxon>Viridiplantae</taxon>
        <taxon>Streptophyta</taxon>
        <taxon>Embryophyta</taxon>
        <taxon>Tracheophyta</taxon>
        <taxon>Spermatophyta</taxon>
        <taxon>Magnoliopsida</taxon>
        <taxon>eudicotyledons</taxon>
        <taxon>Gunneridae</taxon>
        <taxon>Pentapetalae</taxon>
        <taxon>rosids</taxon>
        <taxon>Vitales</taxon>
        <taxon>Vitaceae</taxon>
        <taxon>Viteae</taxon>
        <taxon>Vitis</taxon>
    </lineage>
</organism>
<reference evidence="3 4" key="1">
    <citation type="journal article" date="2023" name="Hortic Res">
        <title>The complete reference genome for grapevine (Vitis vinifera L.) genetics and breeding.</title>
        <authorList>
            <person name="Shi X."/>
            <person name="Cao S."/>
            <person name="Wang X."/>
            <person name="Huang S."/>
            <person name="Wang Y."/>
            <person name="Liu Z."/>
            <person name="Liu W."/>
            <person name="Leng X."/>
            <person name="Peng Y."/>
            <person name="Wang N."/>
            <person name="Wang Y."/>
            <person name="Ma Z."/>
            <person name="Xu X."/>
            <person name="Zhang F."/>
            <person name="Xue H."/>
            <person name="Zhong H."/>
            <person name="Wang Y."/>
            <person name="Zhang K."/>
            <person name="Velt A."/>
            <person name="Avia K."/>
            <person name="Holtgrawe D."/>
            <person name="Grimplet J."/>
            <person name="Matus J.T."/>
            <person name="Ware D."/>
            <person name="Wu X."/>
            <person name="Wang H."/>
            <person name="Liu C."/>
            <person name="Fang Y."/>
            <person name="Rustenholz C."/>
            <person name="Cheng Z."/>
            <person name="Xiao H."/>
            <person name="Zhou Y."/>
        </authorList>
    </citation>
    <scope>NUCLEOTIDE SEQUENCE [LARGE SCALE GENOMIC DNA]</scope>
    <source>
        <strain evidence="4">cv. Pinot noir / PN40024</strain>
        <tissue evidence="3">Leaf</tissue>
    </source>
</reference>
<feature type="compositionally biased region" description="Polar residues" evidence="2">
    <location>
        <begin position="115"/>
        <end position="136"/>
    </location>
</feature>
<gene>
    <name evidence="3" type="ORF">VitviT2T_021504</name>
</gene>
<feature type="compositionally biased region" description="Low complexity" evidence="2">
    <location>
        <begin position="137"/>
        <end position="146"/>
    </location>
</feature>
<name>A0ABY9D771_VITVI</name>
<evidence type="ECO:0000313" key="4">
    <source>
        <dbReference type="Proteomes" id="UP001227230"/>
    </source>
</evidence>
<dbReference type="Proteomes" id="UP001227230">
    <property type="component" value="Chromosome 14"/>
</dbReference>
<evidence type="ECO:0000256" key="2">
    <source>
        <dbReference type="SAM" id="MobiDB-lite"/>
    </source>
</evidence>
<feature type="region of interest" description="Disordered" evidence="2">
    <location>
        <begin position="115"/>
        <end position="146"/>
    </location>
</feature>
<keyword evidence="4" id="KW-1185">Reference proteome</keyword>
<evidence type="ECO:0000313" key="3">
    <source>
        <dbReference type="EMBL" id="WKA03393.1"/>
    </source>
</evidence>
<keyword evidence="1" id="KW-0175">Coiled coil</keyword>
<proteinExistence type="predicted"/>
<feature type="coiled-coil region" evidence="1">
    <location>
        <begin position="26"/>
        <end position="53"/>
    </location>
</feature>
<protein>
    <recommendedName>
        <fullName evidence="5">Retrotransposon gag domain-containing protein</fullName>
    </recommendedName>
</protein>